<protein>
    <recommendedName>
        <fullName evidence="4 7">Signal peptidase I</fullName>
        <ecNumber evidence="3 7">3.4.21.89</ecNumber>
    </recommendedName>
</protein>
<feature type="region of interest" description="Disordered" evidence="8">
    <location>
        <begin position="1"/>
        <end position="23"/>
    </location>
</feature>
<comment type="similarity">
    <text evidence="2 7">Belongs to the peptidase S26 family.</text>
</comment>
<feature type="compositionally biased region" description="Basic and acidic residues" evidence="8">
    <location>
        <begin position="1"/>
        <end position="13"/>
    </location>
</feature>
<dbReference type="PANTHER" id="PTHR43390:SF1">
    <property type="entry name" value="CHLOROPLAST PROCESSING PEPTIDASE"/>
    <property type="match status" value="1"/>
</dbReference>
<dbReference type="EMBL" id="RPFZ01000001">
    <property type="protein sequence ID" value="RPF72529.1"/>
    <property type="molecule type" value="Genomic_DNA"/>
</dbReference>
<dbReference type="InterPro" id="IPR019757">
    <property type="entry name" value="Pept_S26A_signal_pept_1_Lys-AS"/>
</dbReference>
<evidence type="ECO:0000313" key="10">
    <source>
        <dbReference type="EMBL" id="RPF72529.1"/>
    </source>
</evidence>
<keyword evidence="7" id="KW-0645">Protease</keyword>
<comment type="subcellular location">
    <subcellularLocation>
        <location evidence="7">Membrane</location>
        <topology evidence="7">Single-pass type II membrane protein</topology>
    </subcellularLocation>
</comment>
<reference evidence="10 11" key="1">
    <citation type="submission" date="2018-11" db="EMBL/GenBank/DDBJ databases">
        <title>Erythrobacter spongiae sp. nov., isolated from a marine sponge.</title>
        <authorList>
            <person name="Zhuang L."/>
            <person name="Luo L."/>
        </authorList>
    </citation>
    <scope>NUCLEOTIDE SEQUENCE [LARGE SCALE GENOMIC DNA]</scope>
    <source>
        <strain evidence="10 11">HN-E23</strain>
    </source>
</reference>
<organism evidence="10 11">
    <name type="scientific">Aurantiacibacter spongiae</name>
    <dbReference type="NCBI Taxonomy" id="2488860"/>
    <lineage>
        <taxon>Bacteria</taxon>
        <taxon>Pseudomonadati</taxon>
        <taxon>Pseudomonadota</taxon>
        <taxon>Alphaproteobacteria</taxon>
        <taxon>Sphingomonadales</taxon>
        <taxon>Erythrobacteraceae</taxon>
        <taxon>Aurantiacibacter</taxon>
    </lineage>
</organism>
<feature type="transmembrane region" description="Helical" evidence="7">
    <location>
        <begin position="32"/>
        <end position="54"/>
    </location>
</feature>
<name>A0A3N5D0L0_9SPHN</name>
<comment type="caution">
    <text evidence="10">The sequence shown here is derived from an EMBL/GenBank/DDBJ whole genome shotgun (WGS) entry which is preliminary data.</text>
</comment>
<dbReference type="PROSITE" id="PS00760">
    <property type="entry name" value="SPASE_I_2"/>
    <property type="match status" value="1"/>
</dbReference>
<evidence type="ECO:0000256" key="6">
    <source>
        <dbReference type="PIRSR" id="PIRSR600223-1"/>
    </source>
</evidence>
<evidence type="ECO:0000259" key="9">
    <source>
        <dbReference type="Pfam" id="PF10502"/>
    </source>
</evidence>
<keyword evidence="11" id="KW-1185">Reference proteome</keyword>
<keyword evidence="7" id="KW-0812">Transmembrane</keyword>
<keyword evidence="7" id="KW-1133">Transmembrane helix</keyword>
<dbReference type="CDD" id="cd06530">
    <property type="entry name" value="S26_SPase_I"/>
    <property type="match status" value="1"/>
</dbReference>
<feature type="domain" description="Peptidase S26" evidence="9">
    <location>
        <begin position="30"/>
        <end position="257"/>
    </location>
</feature>
<dbReference type="InterPro" id="IPR000223">
    <property type="entry name" value="Pept_S26A_signal_pept_1"/>
</dbReference>
<dbReference type="GO" id="GO:0004252">
    <property type="term" value="F:serine-type endopeptidase activity"/>
    <property type="evidence" value="ECO:0007669"/>
    <property type="project" value="InterPro"/>
</dbReference>
<dbReference type="GO" id="GO:0006465">
    <property type="term" value="P:signal peptide processing"/>
    <property type="evidence" value="ECO:0007669"/>
    <property type="project" value="InterPro"/>
</dbReference>
<evidence type="ECO:0000313" key="11">
    <source>
        <dbReference type="Proteomes" id="UP000275232"/>
    </source>
</evidence>
<dbReference type="AlphaFoldDB" id="A0A3N5D0L0"/>
<dbReference type="SUPFAM" id="SSF51306">
    <property type="entry name" value="LexA/Signal peptidase"/>
    <property type="match status" value="1"/>
</dbReference>
<dbReference type="InterPro" id="IPR036286">
    <property type="entry name" value="LexA/Signal_pep-like_sf"/>
</dbReference>
<dbReference type="PANTHER" id="PTHR43390">
    <property type="entry name" value="SIGNAL PEPTIDASE I"/>
    <property type="match status" value="1"/>
</dbReference>
<dbReference type="RefSeq" id="WP_123882310.1">
    <property type="nucleotide sequence ID" value="NZ_RPFZ01000001.1"/>
</dbReference>
<dbReference type="Gene3D" id="2.10.109.10">
    <property type="entry name" value="Umud Fragment, subunit A"/>
    <property type="match status" value="1"/>
</dbReference>
<keyword evidence="7" id="KW-0472">Membrane</keyword>
<dbReference type="InterPro" id="IPR019533">
    <property type="entry name" value="Peptidase_S26"/>
</dbReference>
<dbReference type="InterPro" id="IPR019758">
    <property type="entry name" value="Pept_S26A_signal_pept_1_CS"/>
</dbReference>
<proteinExistence type="inferred from homology"/>
<evidence type="ECO:0000256" key="2">
    <source>
        <dbReference type="ARBA" id="ARBA00009370"/>
    </source>
</evidence>
<evidence type="ECO:0000256" key="3">
    <source>
        <dbReference type="ARBA" id="ARBA00013208"/>
    </source>
</evidence>
<keyword evidence="5 7" id="KW-0378">Hydrolase</keyword>
<dbReference type="EC" id="3.4.21.89" evidence="3 7"/>
<dbReference type="Proteomes" id="UP000275232">
    <property type="component" value="Unassembled WGS sequence"/>
</dbReference>
<accession>A0A3N5D0L0</accession>
<gene>
    <name evidence="10" type="primary">lepB</name>
    <name evidence="10" type="ORF">EG799_13500</name>
</gene>
<feature type="active site" evidence="6">
    <location>
        <position position="60"/>
    </location>
</feature>
<dbReference type="GO" id="GO:0016020">
    <property type="term" value="C:membrane"/>
    <property type="evidence" value="ECO:0007669"/>
    <property type="project" value="UniProtKB-SubCell"/>
</dbReference>
<sequence>MTDPNIREIDDPAARPAGPPAERQEGEDWKSYLWFLAKLVIVVLLFRTFVFTSFNIPSESMMPRLLVGDYLFAAKWPYGYSRYSLPGDIDVGDGRLFNTLPERGDVVIFKHPIDHTDYIKRVIGLPGDKVQMINGVLNINDQPVGMERVEDFVLPLREDGRCFSGRFVEAAANGGYACRYPQFRETLPNGVEHNILDLVPDGDVDDTAPVIVPDGYLFMMGDNRDNSQDSRRPSVAGGWVGLVPQENLVARASFMYWSTDGSAEWLLPWTWFTAARWSRIGRGI</sequence>
<evidence type="ECO:0000256" key="5">
    <source>
        <dbReference type="ARBA" id="ARBA00022801"/>
    </source>
</evidence>
<dbReference type="NCBIfam" id="TIGR02227">
    <property type="entry name" value="sigpep_I_bact"/>
    <property type="match status" value="1"/>
</dbReference>
<dbReference type="GO" id="GO:0009003">
    <property type="term" value="F:signal peptidase activity"/>
    <property type="evidence" value="ECO:0007669"/>
    <property type="project" value="UniProtKB-EC"/>
</dbReference>
<evidence type="ECO:0000256" key="1">
    <source>
        <dbReference type="ARBA" id="ARBA00000677"/>
    </source>
</evidence>
<evidence type="ECO:0000256" key="7">
    <source>
        <dbReference type="RuleBase" id="RU362042"/>
    </source>
</evidence>
<dbReference type="PROSITE" id="PS00761">
    <property type="entry name" value="SPASE_I_3"/>
    <property type="match status" value="1"/>
</dbReference>
<evidence type="ECO:0000256" key="8">
    <source>
        <dbReference type="SAM" id="MobiDB-lite"/>
    </source>
</evidence>
<feature type="active site" evidence="6">
    <location>
        <position position="120"/>
    </location>
</feature>
<dbReference type="Pfam" id="PF10502">
    <property type="entry name" value="Peptidase_S26"/>
    <property type="match status" value="1"/>
</dbReference>
<dbReference type="PRINTS" id="PR00727">
    <property type="entry name" value="LEADERPTASE"/>
</dbReference>
<dbReference type="OrthoDB" id="9815782at2"/>
<comment type="catalytic activity">
    <reaction evidence="1 7">
        <text>Cleavage of hydrophobic, N-terminal signal or leader sequences from secreted and periplasmic proteins.</text>
        <dbReference type="EC" id="3.4.21.89"/>
    </reaction>
</comment>
<evidence type="ECO:0000256" key="4">
    <source>
        <dbReference type="ARBA" id="ARBA00019232"/>
    </source>
</evidence>